<name>H2YZL5_CIOSA</name>
<evidence type="ECO:0000313" key="2">
    <source>
        <dbReference type="Proteomes" id="UP000007875"/>
    </source>
</evidence>
<accession>H2YZL5</accession>
<protein>
    <submittedName>
        <fullName evidence="1">Uncharacterized protein</fullName>
    </submittedName>
</protein>
<evidence type="ECO:0000313" key="1">
    <source>
        <dbReference type="Ensembl" id="ENSCSAVP00000010777.1"/>
    </source>
</evidence>
<sequence length="110" mass="12254">MVNSDEATGRYVFVQDETWMRERSEINFNFNRGNMTGECDLQSGNITVDFNPSVAPLAADIPEDTPLEIQTSCTSYNALINGTATTSVSYSVLHVAIEADLQLFYQKIHL</sequence>
<reference evidence="1" key="2">
    <citation type="submission" date="2025-08" db="UniProtKB">
        <authorList>
            <consortium name="Ensembl"/>
        </authorList>
    </citation>
    <scope>IDENTIFICATION</scope>
</reference>
<dbReference type="HOGENOM" id="CLU_2170161_0_0_1"/>
<dbReference type="Ensembl" id="ENSCSAVT00000010907.1">
    <property type="protein sequence ID" value="ENSCSAVP00000010777.1"/>
    <property type="gene ID" value="ENSCSAVG00000006322.1"/>
</dbReference>
<dbReference type="Proteomes" id="UP000007875">
    <property type="component" value="Unassembled WGS sequence"/>
</dbReference>
<keyword evidence="2" id="KW-1185">Reference proteome</keyword>
<organism evidence="1 2">
    <name type="scientific">Ciona savignyi</name>
    <name type="common">Pacific transparent sea squirt</name>
    <dbReference type="NCBI Taxonomy" id="51511"/>
    <lineage>
        <taxon>Eukaryota</taxon>
        <taxon>Metazoa</taxon>
        <taxon>Chordata</taxon>
        <taxon>Tunicata</taxon>
        <taxon>Ascidiacea</taxon>
        <taxon>Phlebobranchia</taxon>
        <taxon>Cionidae</taxon>
        <taxon>Ciona</taxon>
    </lineage>
</organism>
<reference evidence="2" key="1">
    <citation type="submission" date="2003-08" db="EMBL/GenBank/DDBJ databases">
        <authorList>
            <person name="Birren B."/>
            <person name="Nusbaum C."/>
            <person name="Abebe A."/>
            <person name="Abouelleil A."/>
            <person name="Adekoya E."/>
            <person name="Ait-zahra M."/>
            <person name="Allen N."/>
            <person name="Allen T."/>
            <person name="An P."/>
            <person name="Anderson M."/>
            <person name="Anderson S."/>
            <person name="Arachchi H."/>
            <person name="Armbruster J."/>
            <person name="Bachantsang P."/>
            <person name="Baldwin J."/>
            <person name="Barry A."/>
            <person name="Bayul T."/>
            <person name="Blitshsteyn B."/>
            <person name="Bloom T."/>
            <person name="Blye J."/>
            <person name="Boguslavskiy L."/>
            <person name="Borowsky M."/>
            <person name="Boukhgalter B."/>
            <person name="Brunache A."/>
            <person name="Butler J."/>
            <person name="Calixte N."/>
            <person name="Calvo S."/>
            <person name="Camarata J."/>
            <person name="Campo K."/>
            <person name="Chang J."/>
            <person name="Cheshatsang Y."/>
            <person name="Citroen M."/>
            <person name="Collymore A."/>
            <person name="Considine T."/>
            <person name="Cook A."/>
            <person name="Cooke P."/>
            <person name="Corum B."/>
            <person name="Cuomo C."/>
            <person name="David R."/>
            <person name="Dawoe T."/>
            <person name="Degray S."/>
            <person name="Dodge S."/>
            <person name="Dooley K."/>
            <person name="Dorje P."/>
            <person name="Dorjee K."/>
            <person name="Dorris L."/>
            <person name="Duffey N."/>
            <person name="Dupes A."/>
            <person name="Elkins T."/>
            <person name="Engels R."/>
            <person name="Erickson J."/>
            <person name="Farina A."/>
            <person name="Faro S."/>
            <person name="Ferreira P."/>
            <person name="Fischer H."/>
            <person name="Fitzgerald M."/>
            <person name="Foley K."/>
            <person name="Gage D."/>
            <person name="Galagan J."/>
            <person name="Gearin G."/>
            <person name="Gnerre S."/>
            <person name="Gnirke A."/>
            <person name="Goyette A."/>
            <person name="Graham J."/>
            <person name="Grandbois E."/>
            <person name="Gyaltsen K."/>
            <person name="Hafez N."/>
            <person name="Hagopian D."/>
            <person name="Hagos B."/>
            <person name="Hall J."/>
            <person name="Hatcher B."/>
            <person name="Heller A."/>
            <person name="Higgins H."/>
            <person name="Honan T."/>
            <person name="Horn A."/>
            <person name="Houde N."/>
            <person name="Hughes L."/>
            <person name="Hulme W."/>
            <person name="Husby E."/>
            <person name="Iliev I."/>
            <person name="Jaffe D."/>
            <person name="Jones C."/>
            <person name="Kamal M."/>
            <person name="Kamat A."/>
            <person name="Kamvysselis M."/>
            <person name="Karlsson E."/>
            <person name="Kells C."/>
            <person name="Kieu A."/>
            <person name="Kisner P."/>
            <person name="Kodira C."/>
            <person name="Kulbokas E."/>
            <person name="Labutti K."/>
            <person name="Lama D."/>
            <person name="Landers T."/>
            <person name="Leger J."/>
            <person name="Levine S."/>
            <person name="Lewis D."/>
            <person name="Lewis T."/>
            <person name="Lindblad-toh K."/>
            <person name="Liu X."/>
            <person name="Lokyitsang T."/>
            <person name="Lokyitsang Y."/>
            <person name="Lucien O."/>
            <person name="Lui A."/>
            <person name="Ma L.J."/>
            <person name="Mabbitt R."/>
            <person name="Macdonald J."/>
            <person name="Maclean C."/>
            <person name="Major J."/>
            <person name="Manning J."/>
            <person name="Marabella R."/>
            <person name="Maru K."/>
            <person name="Matthews C."/>
            <person name="Mauceli E."/>
            <person name="Mccarthy M."/>
            <person name="Mcdonough S."/>
            <person name="Mcghee T."/>
            <person name="Meldrim J."/>
            <person name="Meneus L."/>
            <person name="Mesirov J."/>
            <person name="Mihalev A."/>
            <person name="Mihova T."/>
            <person name="Mikkelsen T."/>
            <person name="Mlenga V."/>
            <person name="Moru K."/>
            <person name="Mozes J."/>
            <person name="Mulrain L."/>
            <person name="Munson G."/>
            <person name="Naylor J."/>
            <person name="Newes C."/>
            <person name="Nguyen C."/>
            <person name="Nguyen N."/>
            <person name="Nguyen T."/>
            <person name="Nicol R."/>
            <person name="Nielsen C."/>
            <person name="Nizzari M."/>
            <person name="Norbu C."/>
            <person name="Norbu N."/>
            <person name="O'donnell P."/>
            <person name="Okoawo O."/>
            <person name="O'leary S."/>
            <person name="Omotosho B."/>
            <person name="O'neill K."/>
            <person name="Osman S."/>
            <person name="Parker S."/>
            <person name="Perrin D."/>
            <person name="Phunkhang P."/>
            <person name="Piqani B."/>
            <person name="Purcell S."/>
            <person name="Rachupka T."/>
            <person name="Ramasamy U."/>
            <person name="Rameau R."/>
            <person name="Ray V."/>
            <person name="Raymond C."/>
            <person name="Retta R."/>
            <person name="Richardson S."/>
            <person name="Rise C."/>
            <person name="Rodriguez J."/>
            <person name="Rogers J."/>
            <person name="Rogov P."/>
            <person name="Rutman M."/>
            <person name="Schupbach R."/>
            <person name="Seaman C."/>
            <person name="Settipalli S."/>
            <person name="Sharpe T."/>
            <person name="Sheridan J."/>
            <person name="Sherpa N."/>
            <person name="Shi J."/>
            <person name="Smirnov S."/>
            <person name="Smith C."/>
            <person name="Sougnez C."/>
            <person name="Spencer B."/>
            <person name="Stalker J."/>
            <person name="Stange-thomann N."/>
            <person name="Stavropoulos S."/>
            <person name="Stetson K."/>
            <person name="Stone C."/>
            <person name="Stone S."/>
            <person name="Stubbs M."/>
            <person name="Talamas J."/>
            <person name="Tchuinga P."/>
            <person name="Tenzing P."/>
            <person name="Tesfaye S."/>
            <person name="Theodore J."/>
            <person name="Thoulutsang Y."/>
            <person name="Topham K."/>
            <person name="Towey S."/>
            <person name="Tsamla T."/>
            <person name="Tsomo N."/>
            <person name="Vallee D."/>
            <person name="Vassiliev H."/>
            <person name="Venkataraman V."/>
            <person name="Vinson J."/>
            <person name="Vo A."/>
            <person name="Wade C."/>
            <person name="Wang S."/>
            <person name="Wangchuk T."/>
            <person name="Wangdi T."/>
            <person name="Whittaker C."/>
            <person name="Wilkinson J."/>
            <person name="Wu Y."/>
            <person name="Wyman D."/>
            <person name="Yadav S."/>
            <person name="Yang S."/>
            <person name="Yang X."/>
            <person name="Yeager S."/>
            <person name="Yee E."/>
            <person name="Young G."/>
            <person name="Zainoun J."/>
            <person name="Zembeck L."/>
            <person name="Zimmer A."/>
            <person name="Zody M."/>
            <person name="Lander E."/>
        </authorList>
    </citation>
    <scope>NUCLEOTIDE SEQUENCE [LARGE SCALE GENOMIC DNA]</scope>
</reference>
<proteinExistence type="predicted"/>
<dbReference type="AlphaFoldDB" id="H2YZL5"/>
<dbReference type="GeneTree" id="ENSGT00390000005522"/>
<reference evidence="1" key="3">
    <citation type="submission" date="2025-09" db="UniProtKB">
        <authorList>
            <consortium name="Ensembl"/>
        </authorList>
    </citation>
    <scope>IDENTIFICATION</scope>
</reference>